<dbReference type="Pfam" id="PF00560">
    <property type="entry name" value="LRR_1"/>
    <property type="match status" value="2"/>
</dbReference>
<feature type="coiled-coil region" evidence="12">
    <location>
        <begin position="128"/>
        <end position="177"/>
    </location>
</feature>
<comment type="subcellular location">
    <subcellularLocation>
        <location evidence="1">Cell membrane</location>
    </subcellularLocation>
    <subcellularLocation>
        <location evidence="11">Endomembrane system</location>
        <topology evidence="11">Single-pass membrane protein</topology>
    </subcellularLocation>
    <subcellularLocation>
        <location evidence="2">Membrane</location>
        <topology evidence="2">Single-pass type I membrane protein</topology>
    </subcellularLocation>
</comment>
<reference evidence="16" key="1">
    <citation type="submission" date="2021-01" db="EMBL/GenBank/DDBJ databases">
        <authorList>
            <person name="Corre E."/>
            <person name="Pelletier E."/>
            <person name="Niang G."/>
            <person name="Scheremetjew M."/>
            <person name="Finn R."/>
            <person name="Kale V."/>
            <person name="Holt S."/>
            <person name="Cochrane G."/>
            <person name="Meng A."/>
            <person name="Brown T."/>
            <person name="Cohen L."/>
        </authorList>
    </citation>
    <scope>NUCLEOTIDE SEQUENCE</scope>
    <source>
        <strain evidence="16">GSO104</strain>
    </source>
</reference>
<keyword evidence="12" id="KW-0175">Coiled coil</keyword>
<dbReference type="PANTHER" id="PTHR27004">
    <property type="entry name" value="RECEPTOR-LIKE PROTEIN 12 ISOFORM X1"/>
    <property type="match status" value="1"/>
</dbReference>
<evidence type="ECO:0000256" key="1">
    <source>
        <dbReference type="ARBA" id="ARBA00004236"/>
    </source>
</evidence>
<keyword evidence="8 14" id="KW-0472">Membrane</keyword>
<dbReference type="SMART" id="SM00369">
    <property type="entry name" value="LRR_TYP"/>
    <property type="match status" value="4"/>
</dbReference>
<dbReference type="Gene3D" id="3.80.10.10">
    <property type="entry name" value="Ribonuclease Inhibitor"/>
    <property type="match status" value="2"/>
</dbReference>
<keyword evidence="4" id="KW-0433">Leucine-rich repeat</keyword>
<sequence length="752" mass="84607">MKNEWVKGEEKEEEAELLEYAEAGSSGYASAAVPGTAVAVEGEDEKVFRKSFLAGRNNRRAAGSSAASMGSERVGVSMVRGIDDKINQKIRSSQKKESCTEAKVGAVASQGPDKAAAKRGWVTDEVFLSNEEQRRRREERERLAQQEQERLEEEQRLKEEEQRLKEMDALQKAEMEEQLKDNLSEFDDDELKQIKHQSSAATPGAHYVTKSRLARSLKRLPTAKKSAGGYAKSFRLSRSIRKKNSSKTSPDEEPAIDTEVQMANPDLIERTCWQKTDKSNLCVGIAIIIFVSLAVIIPVTISRDDNPVNLNILPTPSPTSDRFHLYSQIQSHIQHLSHSQHLLDPKHPHSQALDYIVYKDPLELTPDSDHLFQRWLLVAIAYLTSDPPHNDWNVNHVTDYLFGQHECEWDLVQCTDASDLHLVFPVTEYTMMSGGGGDQEVSDLALAQQAIPTRVVTGLFLSNMNVQGHIPTELAYLSQLTTLDLSENHLTGDIPEELYHLLHLTELKLHDNARLGGVIHEEIANLRKLEVLSLHGNQFSGQLPRSIQQLTKLKKLYLHTNKFQGPILPLLTNMTQLEEVDVANNNFSGPLIDDLGYLTNMKIFDITNNNFESTVPSLWGNWENIERIHLSFNFLNGQLPASFGKFVNMEWMKLESCGLEGTIPKELGSLSKIEMLDLSGNNIGGSIPKELGDLISLEYLILFTMRLGGAIPTELGNLKKLSKFFTRRFNIDSNSSRECVRLETFKIEVPHF</sequence>
<dbReference type="InterPro" id="IPR003591">
    <property type="entry name" value="Leu-rich_rpt_typical-subtyp"/>
</dbReference>
<keyword evidence="5 14" id="KW-0812">Transmembrane</keyword>
<proteinExistence type="predicted"/>
<evidence type="ECO:0000256" key="5">
    <source>
        <dbReference type="ARBA" id="ARBA00022692"/>
    </source>
</evidence>
<keyword evidence="10" id="KW-0325">Glycoprotein</keyword>
<evidence type="ECO:0000256" key="10">
    <source>
        <dbReference type="ARBA" id="ARBA00023180"/>
    </source>
</evidence>
<protein>
    <recommendedName>
        <fullName evidence="15">Disease resistance R13L4/SHOC-2-like LRR domain-containing protein</fullName>
    </recommendedName>
</protein>
<dbReference type="GO" id="GO:0012505">
    <property type="term" value="C:endomembrane system"/>
    <property type="evidence" value="ECO:0007669"/>
    <property type="project" value="UniProtKB-SubCell"/>
</dbReference>
<evidence type="ECO:0000256" key="12">
    <source>
        <dbReference type="SAM" id="Coils"/>
    </source>
</evidence>
<keyword evidence="6" id="KW-0677">Repeat</keyword>
<dbReference type="EMBL" id="HBNS01024007">
    <property type="protein sequence ID" value="CAE4614909.1"/>
    <property type="molecule type" value="Transcribed_RNA"/>
</dbReference>
<dbReference type="AlphaFoldDB" id="A0A6V2GN14"/>
<feature type="transmembrane region" description="Helical" evidence="14">
    <location>
        <begin position="280"/>
        <end position="301"/>
    </location>
</feature>
<dbReference type="PROSITE" id="PS51450">
    <property type="entry name" value="LRR"/>
    <property type="match status" value="1"/>
</dbReference>
<evidence type="ECO:0000256" key="14">
    <source>
        <dbReference type="SAM" id="Phobius"/>
    </source>
</evidence>
<keyword evidence="3" id="KW-1003">Cell membrane</keyword>
<feature type="region of interest" description="Disordered" evidence="13">
    <location>
        <begin position="90"/>
        <end position="118"/>
    </location>
</feature>
<evidence type="ECO:0000259" key="15">
    <source>
        <dbReference type="Pfam" id="PF23598"/>
    </source>
</evidence>
<keyword evidence="9" id="KW-0675">Receptor</keyword>
<dbReference type="InterPro" id="IPR055414">
    <property type="entry name" value="LRR_R13L4/SHOC2-like"/>
</dbReference>
<evidence type="ECO:0000256" key="8">
    <source>
        <dbReference type="ARBA" id="ARBA00023136"/>
    </source>
</evidence>
<dbReference type="GO" id="GO:0005886">
    <property type="term" value="C:plasma membrane"/>
    <property type="evidence" value="ECO:0007669"/>
    <property type="project" value="UniProtKB-SubCell"/>
</dbReference>
<dbReference type="InterPro" id="IPR032675">
    <property type="entry name" value="LRR_dom_sf"/>
</dbReference>
<gene>
    <name evidence="16" type="ORF">DBRI00130_LOCUS18942</name>
</gene>
<accession>A0A6V2GN14</accession>
<organism evidence="16">
    <name type="scientific">Ditylum brightwellii</name>
    <dbReference type="NCBI Taxonomy" id="49249"/>
    <lineage>
        <taxon>Eukaryota</taxon>
        <taxon>Sar</taxon>
        <taxon>Stramenopiles</taxon>
        <taxon>Ochrophyta</taxon>
        <taxon>Bacillariophyta</taxon>
        <taxon>Mediophyceae</taxon>
        <taxon>Lithodesmiophycidae</taxon>
        <taxon>Lithodesmiales</taxon>
        <taxon>Lithodesmiaceae</taxon>
        <taxon>Ditylum</taxon>
    </lineage>
</organism>
<name>A0A6V2GN14_9STRA</name>
<evidence type="ECO:0000256" key="6">
    <source>
        <dbReference type="ARBA" id="ARBA00022737"/>
    </source>
</evidence>
<evidence type="ECO:0000256" key="4">
    <source>
        <dbReference type="ARBA" id="ARBA00022614"/>
    </source>
</evidence>
<dbReference type="PANTHER" id="PTHR27004:SF203">
    <property type="entry name" value="LEUCINE-RICH REPEAT-CONTAINING N-TERMINAL PLANT-TYPE DOMAIN-CONTAINING PROTEIN"/>
    <property type="match status" value="1"/>
</dbReference>
<dbReference type="PRINTS" id="PR00019">
    <property type="entry name" value="LEURICHRPT"/>
</dbReference>
<dbReference type="SUPFAM" id="SSF52058">
    <property type="entry name" value="L domain-like"/>
    <property type="match status" value="1"/>
</dbReference>
<evidence type="ECO:0000256" key="2">
    <source>
        <dbReference type="ARBA" id="ARBA00004479"/>
    </source>
</evidence>
<evidence type="ECO:0000256" key="11">
    <source>
        <dbReference type="ARBA" id="ARBA00037847"/>
    </source>
</evidence>
<evidence type="ECO:0000256" key="13">
    <source>
        <dbReference type="SAM" id="MobiDB-lite"/>
    </source>
</evidence>
<evidence type="ECO:0000256" key="7">
    <source>
        <dbReference type="ARBA" id="ARBA00022989"/>
    </source>
</evidence>
<keyword evidence="7 14" id="KW-1133">Transmembrane helix</keyword>
<evidence type="ECO:0000256" key="3">
    <source>
        <dbReference type="ARBA" id="ARBA00022475"/>
    </source>
</evidence>
<dbReference type="FunFam" id="3.80.10.10:FF:000383">
    <property type="entry name" value="Leucine-rich repeat receptor protein kinase EMS1"/>
    <property type="match status" value="2"/>
</dbReference>
<dbReference type="FunFam" id="3.80.10.10:FF:000041">
    <property type="entry name" value="LRR receptor-like serine/threonine-protein kinase ERECTA"/>
    <property type="match status" value="1"/>
</dbReference>
<dbReference type="InterPro" id="IPR001611">
    <property type="entry name" value="Leu-rich_rpt"/>
</dbReference>
<evidence type="ECO:0000256" key="9">
    <source>
        <dbReference type="ARBA" id="ARBA00023170"/>
    </source>
</evidence>
<feature type="domain" description="Disease resistance R13L4/SHOC-2-like LRR" evidence="15">
    <location>
        <begin position="521"/>
        <end position="613"/>
    </location>
</feature>
<dbReference type="Pfam" id="PF23598">
    <property type="entry name" value="LRR_14"/>
    <property type="match status" value="1"/>
</dbReference>
<evidence type="ECO:0000313" key="16">
    <source>
        <dbReference type="EMBL" id="CAE4614909.1"/>
    </source>
</evidence>